<dbReference type="InterPro" id="IPR057927">
    <property type="entry name" value="RAD24-like_helical"/>
</dbReference>
<reference evidence="10" key="1">
    <citation type="submission" date="2023-03" db="EMBL/GenBank/DDBJ databases">
        <title>Mating type loci evolution in Malassezia.</title>
        <authorList>
            <person name="Coelho M.A."/>
        </authorList>
    </citation>
    <scope>NUCLEOTIDE SEQUENCE</scope>
    <source>
        <strain evidence="10">CBS 11721</strain>
    </source>
</reference>
<accession>A0AAF0J5H0</accession>
<dbReference type="Pfam" id="PF03215">
    <property type="entry name" value="Rad17"/>
    <property type="match status" value="1"/>
</dbReference>
<dbReference type="GO" id="GO:0006281">
    <property type="term" value="P:DNA repair"/>
    <property type="evidence" value="ECO:0007669"/>
    <property type="project" value="InterPro"/>
</dbReference>
<dbReference type="Gene3D" id="3.40.50.300">
    <property type="entry name" value="P-loop containing nucleotide triphosphate hydrolases"/>
    <property type="match status" value="1"/>
</dbReference>
<dbReference type="PANTHER" id="PTHR12172">
    <property type="entry name" value="CELL CYCLE CHECKPOINT PROTEIN RAD17"/>
    <property type="match status" value="1"/>
</dbReference>
<dbReference type="SUPFAM" id="SSF52540">
    <property type="entry name" value="P-loop containing nucleoside triphosphate hydrolases"/>
    <property type="match status" value="1"/>
</dbReference>
<evidence type="ECO:0000313" key="11">
    <source>
        <dbReference type="Proteomes" id="UP001219933"/>
    </source>
</evidence>
<evidence type="ECO:0000256" key="7">
    <source>
        <dbReference type="ARBA" id="ARBA00023306"/>
    </source>
</evidence>
<feature type="region of interest" description="Disordered" evidence="8">
    <location>
        <begin position="513"/>
        <end position="567"/>
    </location>
</feature>
<feature type="compositionally biased region" description="Low complexity" evidence="8">
    <location>
        <begin position="25"/>
        <end position="38"/>
    </location>
</feature>
<dbReference type="GO" id="GO:0003682">
    <property type="term" value="F:chromatin binding"/>
    <property type="evidence" value="ECO:0007669"/>
    <property type="project" value="TreeGrafter"/>
</dbReference>
<evidence type="ECO:0000256" key="5">
    <source>
        <dbReference type="ARBA" id="ARBA00022840"/>
    </source>
</evidence>
<dbReference type="GO" id="GO:0000077">
    <property type="term" value="P:DNA damage checkpoint signaling"/>
    <property type="evidence" value="ECO:0007669"/>
    <property type="project" value="TreeGrafter"/>
</dbReference>
<dbReference type="EMBL" id="CP119878">
    <property type="protein sequence ID" value="WFD34198.1"/>
    <property type="molecule type" value="Genomic_DNA"/>
</dbReference>
<feature type="compositionally biased region" description="Basic and acidic residues" evidence="8">
    <location>
        <begin position="550"/>
        <end position="561"/>
    </location>
</feature>
<sequence>MPPRKRRDTGANRDTRRLVFERRVSGSASASASGSASAITSASASGIQIGKRAPQSVSLPQPPSQPSLAELAVHKRKVGEVRGWLAEALGTSPVAKYRRLLALTGPAGCGKTATIHALAAKDELDYDITEWHAEAAFADGSERISHAERFEEFLRRATRFAALPLGGAKSRRRVVLVEDLPNISHGPTLTIFARALEHYVVHAARTPQVAVVLVISDAVPPVDSTDGWLQRREAALDIRTAVPPAVRRHPAFTEIRFNPATARMISGALGRIAGRGVPSATLSAIAESAHGDIRGAVNALAVASSKDAPQGRELTLALFHALGRILYNKRHGDPDDSNEAPRPPPASSHTPLPLGPWYPQLPDSRVDIEHLWASLPVDTDTLSLYLHHNYIPFTDDVDECAGILEALSMSDTLEGDASTGLVRSLYSFHMITRGVLLSLPCPVPRRAQRMTKPAAWEVASRRRAFQHELEDARAAATPPLPLSRIPIAEYASTVAPLVSRIQGEAQLWEERPNVAGTDDDEYEPISQTHSPQEPRKIPICNDHASPVPDTTEKTESDRLLDELEDLD</sequence>
<feature type="region of interest" description="Disordered" evidence="8">
    <location>
        <begin position="330"/>
        <end position="355"/>
    </location>
</feature>
<dbReference type="InterPro" id="IPR004582">
    <property type="entry name" value="Checkpoint_prot_Rad17_Rad24"/>
</dbReference>
<evidence type="ECO:0000313" key="10">
    <source>
        <dbReference type="EMBL" id="WFD34198.1"/>
    </source>
</evidence>
<keyword evidence="3" id="KW-0547">Nucleotide-binding</keyword>
<keyword evidence="4" id="KW-0227">DNA damage</keyword>
<keyword evidence="11" id="KW-1185">Reference proteome</keyword>
<evidence type="ECO:0000256" key="6">
    <source>
        <dbReference type="ARBA" id="ARBA00023242"/>
    </source>
</evidence>
<organism evidence="10 11">
    <name type="scientific">Malassezia cuniculi</name>
    <dbReference type="NCBI Taxonomy" id="948313"/>
    <lineage>
        <taxon>Eukaryota</taxon>
        <taxon>Fungi</taxon>
        <taxon>Dikarya</taxon>
        <taxon>Basidiomycota</taxon>
        <taxon>Ustilaginomycotina</taxon>
        <taxon>Malasseziomycetes</taxon>
        <taxon>Malasseziales</taxon>
        <taxon>Malasseziaceae</taxon>
        <taxon>Malassezia</taxon>
    </lineage>
</organism>
<dbReference type="PANTHER" id="PTHR12172:SF0">
    <property type="entry name" value="CELL CYCLE CHECKPOINT PROTEIN RAD17"/>
    <property type="match status" value="1"/>
</dbReference>
<dbReference type="InterPro" id="IPR027417">
    <property type="entry name" value="P-loop_NTPase"/>
</dbReference>
<dbReference type="AlphaFoldDB" id="A0AAF0J5H0"/>
<comment type="subcellular location">
    <subcellularLocation>
        <location evidence="1">Nucleus</location>
    </subcellularLocation>
</comment>
<name>A0AAF0J5H0_9BASI</name>
<dbReference type="Pfam" id="PF25812">
    <property type="entry name" value="RAD24_helical"/>
    <property type="match status" value="1"/>
</dbReference>
<dbReference type="GO" id="GO:0003689">
    <property type="term" value="F:DNA clamp loader activity"/>
    <property type="evidence" value="ECO:0007669"/>
    <property type="project" value="TreeGrafter"/>
</dbReference>
<evidence type="ECO:0000259" key="9">
    <source>
        <dbReference type="Pfam" id="PF25812"/>
    </source>
</evidence>
<keyword evidence="7" id="KW-0131">Cell cycle</keyword>
<evidence type="ECO:0000256" key="8">
    <source>
        <dbReference type="SAM" id="MobiDB-lite"/>
    </source>
</evidence>
<feature type="region of interest" description="Disordered" evidence="8">
    <location>
        <begin position="1"/>
        <end position="38"/>
    </location>
</feature>
<evidence type="ECO:0000256" key="3">
    <source>
        <dbReference type="ARBA" id="ARBA00022741"/>
    </source>
</evidence>
<keyword evidence="5" id="KW-0067">ATP-binding</keyword>
<proteinExistence type="inferred from homology"/>
<feature type="domain" description="Checkpoint protein RAD24-like helical bundle" evidence="9">
    <location>
        <begin position="315"/>
        <end position="416"/>
    </location>
</feature>
<protein>
    <submittedName>
        <fullName evidence="10">RFC checkpoint protein Rad17</fullName>
    </submittedName>
</protein>
<dbReference type="GO" id="GO:0005524">
    <property type="term" value="F:ATP binding"/>
    <property type="evidence" value="ECO:0007669"/>
    <property type="project" value="UniProtKB-KW"/>
</dbReference>
<evidence type="ECO:0000256" key="4">
    <source>
        <dbReference type="ARBA" id="ARBA00022763"/>
    </source>
</evidence>
<gene>
    <name evidence="10" type="primary">rad17</name>
    <name evidence="10" type="ORF">MCUN1_001035</name>
</gene>
<comment type="similarity">
    <text evidence="2">Belongs to the rad17/RAD24 family.</text>
</comment>
<feature type="compositionally biased region" description="Basic and acidic residues" evidence="8">
    <location>
        <begin position="8"/>
        <end position="24"/>
    </location>
</feature>
<keyword evidence="6" id="KW-0539">Nucleus</keyword>
<dbReference type="Proteomes" id="UP001219933">
    <property type="component" value="Chromosome 2"/>
</dbReference>
<dbReference type="GO" id="GO:0005634">
    <property type="term" value="C:nucleus"/>
    <property type="evidence" value="ECO:0007669"/>
    <property type="project" value="UniProtKB-SubCell"/>
</dbReference>
<evidence type="ECO:0000256" key="2">
    <source>
        <dbReference type="ARBA" id="ARBA00006168"/>
    </source>
</evidence>
<evidence type="ECO:0000256" key="1">
    <source>
        <dbReference type="ARBA" id="ARBA00004123"/>
    </source>
</evidence>
<dbReference type="GO" id="GO:0033314">
    <property type="term" value="P:mitotic DNA replication checkpoint signaling"/>
    <property type="evidence" value="ECO:0007669"/>
    <property type="project" value="TreeGrafter"/>
</dbReference>